<keyword evidence="4" id="KW-1185">Reference proteome</keyword>
<reference evidence="4" key="1">
    <citation type="journal article" date="2013" name="Genome Announc.">
        <title>Draft genome sequence of the grapevine dieback fungus Eutypa lata UCR-EL1.</title>
        <authorList>
            <person name="Blanco-Ulate B."/>
            <person name="Rolshausen P.E."/>
            <person name="Cantu D."/>
        </authorList>
    </citation>
    <scope>NUCLEOTIDE SEQUENCE [LARGE SCALE GENOMIC DNA]</scope>
    <source>
        <strain evidence="4">UCR-EL1</strain>
    </source>
</reference>
<dbReference type="Gene3D" id="1.10.287.1490">
    <property type="match status" value="2"/>
</dbReference>
<evidence type="ECO:0000313" key="4">
    <source>
        <dbReference type="Proteomes" id="UP000012174"/>
    </source>
</evidence>
<sequence>MPHPSLKAFLKAFPSSHHFLTSHHSTTQTLAGVIPANKEKEPPKEPSKDLQLARSAERDLLERIEYLESETDNLRESRGQLSKDLTDASERLSVKEFGNREIERLLKQERTEKEYILHDLENQRQLFDEFRSNFELQRGILHETEQERNSLQQTREKLEFQLNRVTRASKTRFEASKAAEAELARQISTFEVAVVALEKKINSQEKEVQDLTRERDSFREGADKYQGRLDELTAERDGFRKESEAHLAKVEALSIEKQTLKQEKSDLEVNLAELQTRINGFEQEKEVLESRFGQAEADNKALHGKIQGFEDEVRILHAQIEDLEAEGDMLRDQIAAVEPEKRALQSQLENNKQAFDKQLQEDKQAFETELGAERAEKASQLKQLITEIEGSKAANISLASQALELSSKLAGVQGDLNEAQAKVSDLEKMKESLGAETEQLKSRTAELEGELGAKTADIAKLETRTVDLEKQTQDLEQQAKDLAQLQEQHKTLEGRAAELQVELEKAQESLKVATAPPEIDVPSRSPPLPPASVVDDSAHPAIDTAALDKLAQEKAELETRSRELQDQIDSFPSVHADTTDRISVLEATNKKLQVEVCRIPVLEESNRVLGAEASKVPGLTQQAQNLSTQLSSVIQQLQQVSAAHLSASVQVGDLQATVNKMHQQEQPPLPPQIVGGGNGNGTTTTSSSGTSSERRTKSRSSSRHQRTTSHERARSSSGEKLVFIRKPHDRGGTLTVTTREALRAASKGDDK</sequence>
<gene>
    <name evidence="3" type="ORF">UCREL1_8356</name>
</gene>
<feature type="compositionally biased region" description="Low complexity" evidence="2">
    <location>
        <begin position="681"/>
        <end position="691"/>
    </location>
</feature>
<evidence type="ECO:0000256" key="2">
    <source>
        <dbReference type="SAM" id="MobiDB-lite"/>
    </source>
</evidence>
<organism evidence="3 4">
    <name type="scientific">Eutypa lata (strain UCR-EL1)</name>
    <name type="common">Grapevine dieback disease fungus</name>
    <name type="synonym">Eutypa armeniacae</name>
    <dbReference type="NCBI Taxonomy" id="1287681"/>
    <lineage>
        <taxon>Eukaryota</taxon>
        <taxon>Fungi</taxon>
        <taxon>Dikarya</taxon>
        <taxon>Ascomycota</taxon>
        <taxon>Pezizomycotina</taxon>
        <taxon>Sordariomycetes</taxon>
        <taxon>Xylariomycetidae</taxon>
        <taxon>Xylariales</taxon>
        <taxon>Diatrypaceae</taxon>
        <taxon>Eutypa</taxon>
    </lineage>
</organism>
<dbReference type="Proteomes" id="UP000012174">
    <property type="component" value="Unassembled WGS sequence"/>
</dbReference>
<proteinExistence type="predicted"/>
<feature type="region of interest" description="Disordered" evidence="2">
    <location>
        <begin position="662"/>
        <end position="751"/>
    </location>
</feature>
<evidence type="ECO:0000313" key="3">
    <source>
        <dbReference type="EMBL" id="EMR64677.1"/>
    </source>
</evidence>
<dbReference type="OrthoDB" id="10255512at2759"/>
<dbReference type="EMBL" id="KB707027">
    <property type="protein sequence ID" value="EMR64677.1"/>
    <property type="molecule type" value="Genomic_DNA"/>
</dbReference>
<feature type="coiled-coil region" evidence="1">
    <location>
        <begin position="409"/>
        <end position="509"/>
    </location>
</feature>
<keyword evidence="1" id="KW-0175">Coiled coil</keyword>
<protein>
    <submittedName>
        <fullName evidence="3">Putative brct domain protein</fullName>
    </submittedName>
</protein>
<accession>M7SKJ5</accession>
<dbReference type="HOGENOM" id="CLU_370466_0_0_1"/>
<feature type="compositionally biased region" description="Basic and acidic residues" evidence="2">
    <location>
        <begin position="740"/>
        <end position="751"/>
    </location>
</feature>
<dbReference type="SUPFAM" id="SSF57997">
    <property type="entry name" value="Tropomyosin"/>
    <property type="match status" value="1"/>
</dbReference>
<dbReference type="STRING" id="1287681.M7SKJ5"/>
<dbReference type="PANTHER" id="PTHR18937">
    <property type="entry name" value="STRUCTURAL MAINTENANCE OF CHROMOSOMES SMC FAMILY MEMBER"/>
    <property type="match status" value="1"/>
</dbReference>
<feature type="compositionally biased region" description="Basic residues" evidence="2">
    <location>
        <begin position="696"/>
        <end position="707"/>
    </location>
</feature>
<name>M7SKJ5_EUTLA</name>
<evidence type="ECO:0000256" key="1">
    <source>
        <dbReference type="SAM" id="Coils"/>
    </source>
</evidence>
<feature type="coiled-coil region" evidence="1">
    <location>
        <begin position="141"/>
        <end position="365"/>
    </location>
</feature>
<dbReference type="AlphaFoldDB" id="M7SKJ5"/>
<dbReference type="OMA" id="AKHHEIE"/>
<dbReference type="KEGG" id="ela:UCREL1_8356"/>
<dbReference type="eggNOG" id="ENOG502SC5D">
    <property type="taxonomic scope" value="Eukaryota"/>
</dbReference>